<dbReference type="RefSeq" id="WP_185424294.1">
    <property type="nucleotide sequence ID" value="NZ_JAARRL010000002.1"/>
</dbReference>
<comment type="caution">
    <text evidence="1">The sequence shown here is derived from an EMBL/GenBank/DDBJ whole genome shotgun (WGS) entry which is preliminary data.</text>
</comment>
<sequence>MKFDTKMEKAIMDDLEARKARARFHGIKHDKYVAELEKEIEFYEYISKGEVPPTWIERYCEEDE</sequence>
<evidence type="ECO:0008006" key="3">
    <source>
        <dbReference type="Google" id="ProtNLM"/>
    </source>
</evidence>
<dbReference type="EMBL" id="JAARRL010000002">
    <property type="protein sequence ID" value="MBC1499380.1"/>
    <property type="molecule type" value="Genomic_DNA"/>
</dbReference>
<reference evidence="1 2" key="1">
    <citation type="submission" date="2020-03" db="EMBL/GenBank/DDBJ databases">
        <title>Soil Listeria distribution.</title>
        <authorList>
            <person name="Liao J."/>
            <person name="Wiedmann M."/>
        </authorList>
    </citation>
    <scope>NUCLEOTIDE SEQUENCE [LARGE SCALE GENOMIC DNA]</scope>
    <source>
        <strain evidence="1 2">FSL L7-1523</strain>
    </source>
</reference>
<name>A0A841Z299_9LIST</name>
<evidence type="ECO:0000313" key="1">
    <source>
        <dbReference type="EMBL" id="MBC1499380.1"/>
    </source>
</evidence>
<organism evidence="1 2">
    <name type="scientific">Listeria weihenstephanensis</name>
    <dbReference type="NCBI Taxonomy" id="1006155"/>
    <lineage>
        <taxon>Bacteria</taxon>
        <taxon>Bacillati</taxon>
        <taxon>Bacillota</taxon>
        <taxon>Bacilli</taxon>
        <taxon>Bacillales</taxon>
        <taxon>Listeriaceae</taxon>
        <taxon>Listeria</taxon>
    </lineage>
</organism>
<dbReference type="AlphaFoldDB" id="A0A841Z299"/>
<gene>
    <name evidence="1" type="ORF">HB943_02105</name>
</gene>
<accession>A0A841Z299</accession>
<proteinExistence type="predicted"/>
<dbReference type="Proteomes" id="UP000564536">
    <property type="component" value="Unassembled WGS sequence"/>
</dbReference>
<evidence type="ECO:0000313" key="2">
    <source>
        <dbReference type="Proteomes" id="UP000564536"/>
    </source>
</evidence>
<protein>
    <recommendedName>
        <fullName evidence="3">Antitoxin</fullName>
    </recommendedName>
</protein>